<evidence type="ECO:0000313" key="8">
    <source>
        <dbReference type="Proteomes" id="UP000648239"/>
    </source>
</evidence>
<accession>A0A8J7CFG5</accession>
<dbReference type="PROSITE" id="PS51257">
    <property type="entry name" value="PROKAR_LIPOPROTEIN"/>
    <property type="match status" value="1"/>
</dbReference>
<feature type="domain" description="Peptidase S49" evidence="6">
    <location>
        <begin position="365"/>
        <end position="512"/>
    </location>
</feature>
<comment type="caution">
    <text evidence="7">The sequence shown here is derived from an EMBL/GenBank/DDBJ whole genome shotgun (WGS) entry which is preliminary data.</text>
</comment>
<evidence type="ECO:0000256" key="2">
    <source>
        <dbReference type="ARBA" id="ARBA00022670"/>
    </source>
</evidence>
<dbReference type="PANTHER" id="PTHR33209">
    <property type="entry name" value="PROTEASE 4"/>
    <property type="match status" value="1"/>
</dbReference>
<dbReference type="InterPro" id="IPR004634">
    <property type="entry name" value="Pept_S49_pIV"/>
</dbReference>
<dbReference type="AlphaFoldDB" id="A0A8J7CFG5"/>
<dbReference type="SUPFAM" id="SSF52096">
    <property type="entry name" value="ClpP/crotonase"/>
    <property type="match status" value="2"/>
</dbReference>
<evidence type="ECO:0000256" key="5">
    <source>
        <dbReference type="PIRSR" id="PIRSR001217-1"/>
    </source>
</evidence>
<dbReference type="PIRSF" id="PIRSF001217">
    <property type="entry name" value="Protease_4_SppA"/>
    <property type="match status" value="1"/>
</dbReference>
<organism evidence="7 8">
    <name type="scientific">Candidatus Polarisedimenticola svalbardensis</name>
    <dbReference type="NCBI Taxonomy" id="2886004"/>
    <lineage>
        <taxon>Bacteria</taxon>
        <taxon>Pseudomonadati</taxon>
        <taxon>Acidobacteriota</taxon>
        <taxon>Candidatus Polarisedimenticolia</taxon>
        <taxon>Candidatus Polarisedimenticolales</taxon>
        <taxon>Candidatus Polarisedimenticolaceae</taxon>
        <taxon>Candidatus Polarisedimenticola</taxon>
    </lineage>
</organism>
<keyword evidence="4" id="KW-0720">Serine protease</keyword>
<dbReference type="InterPro" id="IPR047272">
    <property type="entry name" value="S49_SppA_C"/>
</dbReference>
<evidence type="ECO:0000313" key="7">
    <source>
        <dbReference type="EMBL" id="MBD3869479.1"/>
    </source>
</evidence>
<dbReference type="CDD" id="cd07023">
    <property type="entry name" value="S49_Sppa_N_C"/>
    <property type="match status" value="1"/>
</dbReference>
<evidence type="ECO:0000256" key="3">
    <source>
        <dbReference type="ARBA" id="ARBA00022801"/>
    </source>
</evidence>
<dbReference type="GO" id="GO:0016020">
    <property type="term" value="C:membrane"/>
    <property type="evidence" value="ECO:0007669"/>
    <property type="project" value="InterPro"/>
</dbReference>
<gene>
    <name evidence="7" type="ORF">IFK94_15260</name>
</gene>
<sequence length="571" mass="62802">MKHFFHSFLGTICAIIVLMVLTFAIGSCVVGQKPKIEDNSWLIVEMAGDLLEYNPPGGIMSEITGGEVETLTRILGNLEKAAVDDRVEGVIFKVSMDSASGFAKIEEIRGAIKDLQESGKKVYAWAESFSDREYPLLAACDEIYIPPTAYISFKGVGMEMMHVKNALDKLGIKPNVHKIKDYKSAAELVIRADSSEPAKENRRWLMNDVLDEFHRILLEERGLDRPKVEELMQHALFTGEEALEAGLVDGLKYWDELEAGLKQEDEDELVTLAQGRYAEVDPGKLGLEGDSKIAVIHAQGTIIGRTSGVNPLLGITMGHESIVAEFRRARMDEDVAAIVFRVDSGGGDALGSDLMGHEVEVTAGVKPVVVSMVDVAASGGYHIAYRSTHMMADPMSIVGSIGSINGKFNMKGFYDKLGITYDTLEFGPMALLDSDLRDYTPEEKARVEEDHWAGFNAWLQDVADHRDMTFEEAEKLAHGRVFTGRQALENGLIDELGDMARAIEVARELAEIPADDKVTVEHFPIKTGPLQAILGGDDAASAAANWLIYRSVRERASETMEILASRTEQVY</sequence>
<proteinExistence type="inferred from homology"/>
<protein>
    <submittedName>
        <fullName evidence="7">S49 family peptidase</fullName>
    </submittedName>
</protein>
<name>A0A8J7CFG5_9BACT</name>
<dbReference type="PANTHER" id="PTHR33209:SF1">
    <property type="entry name" value="PEPTIDASE S49 DOMAIN-CONTAINING PROTEIN"/>
    <property type="match status" value="1"/>
</dbReference>
<dbReference type="CDD" id="cd07018">
    <property type="entry name" value="S49_SppA_67K_type"/>
    <property type="match status" value="1"/>
</dbReference>
<dbReference type="Pfam" id="PF01343">
    <property type="entry name" value="Peptidase_S49"/>
    <property type="match status" value="2"/>
</dbReference>
<comment type="similarity">
    <text evidence="1">Belongs to the peptidase S49 family.</text>
</comment>
<dbReference type="InterPro" id="IPR002142">
    <property type="entry name" value="Peptidase_S49"/>
</dbReference>
<dbReference type="Gene3D" id="6.20.330.10">
    <property type="match status" value="1"/>
</dbReference>
<reference evidence="7 8" key="1">
    <citation type="submission" date="2020-08" db="EMBL/GenBank/DDBJ databases">
        <title>Acidobacteriota in marine sediments use diverse sulfur dissimilation pathways.</title>
        <authorList>
            <person name="Wasmund K."/>
        </authorList>
    </citation>
    <scope>NUCLEOTIDE SEQUENCE [LARGE SCALE GENOMIC DNA]</scope>
    <source>
        <strain evidence="7">MAG AM4</strain>
    </source>
</reference>
<dbReference type="Proteomes" id="UP000648239">
    <property type="component" value="Unassembled WGS sequence"/>
</dbReference>
<feature type="domain" description="Peptidase S49" evidence="6">
    <location>
        <begin position="116"/>
        <end position="264"/>
    </location>
</feature>
<evidence type="ECO:0000256" key="4">
    <source>
        <dbReference type="ARBA" id="ARBA00022825"/>
    </source>
</evidence>
<evidence type="ECO:0000259" key="6">
    <source>
        <dbReference type="Pfam" id="PF01343"/>
    </source>
</evidence>
<dbReference type="GO" id="GO:0006465">
    <property type="term" value="P:signal peptide processing"/>
    <property type="evidence" value="ECO:0007669"/>
    <property type="project" value="InterPro"/>
</dbReference>
<keyword evidence="2" id="KW-0645">Protease</keyword>
<feature type="active site" description="Proton donor/acceptor" evidence="5">
    <location>
        <position position="183"/>
    </location>
</feature>
<dbReference type="EMBL" id="JACXWD010000096">
    <property type="protein sequence ID" value="MBD3869479.1"/>
    <property type="molecule type" value="Genomic_DNA"/>
</dbReference>
<keyword evidence="3" id="KW-0378">Hydrolase</keyword>
<evidence type="ECO:0000256" key="1">
    <source>
        <dbReference type="ARBA" id="ARBA00008683"/>
    </source>
</evidence>
<dbReference type="InterPro" id="IPR047217">
    <property type="entry name" value="S49_SppA_67K_type_N"/>
</dbReference>
<dbReference type="GO" id="GO:0008236">
    <property type="term" value="F:serine-type peptidase activity"/>
    <property type="evidence" value="ECO:0007669"/>
    <property type="project" value="UniProtKB-KW"/>
</dbReference>
<dbReference type="Gene3D" id="3.90.226.10">
    <property type="entry name" value="2-enoyl-CoA Hydratase, Chain A, domain 1"/>
    <property type="match status" value="3"/>
</dbReference>
<dbReference type="InterPro" id="IPR029045">
    <property type="entry name" value="ClpP/crotonase-like_dom_sf"/>
</dbReference>
<feature type="active site" description="Nucleophile" evidence="5">
    <location>
        <position position="378"/>
    </location>
</feature>